<gene>
    <name evidence="3" type="ORF">SAMN05444354_103294</name>
</gene>
<evidence type="ECO:0000256" key="1">
    <source>
        <dbReference type="SAM" id="MobiDB-lite"/>
    </source>
</evidence>
<feature type="compositionally biased region" description="Pro residues" evidence="1">
    <location>
        <begin position="24"/>
        <end position="35"/>
    </location>
</feature>
<evidence type="ECO:0000313" key="3">
    <source>
        <dbReference type="EMBL" id="SEL00662.1"/>
    </source>
</evidence>
<dbReference type="PROSITE" id="PS51257">
    <property type="entry name" value="PROKAR_LIPOPROTEIN"/>
    <property type="match status" value="1"/>
</dbReference>
<keyword evidence="2" id="KW-0732">Signal</keyword>
<feature type="compositionally biased region" description="Low complexity" evidence="1">
    <location>
        <begin position="36"/>
        <end position="46"/>
    </location>
</feature>
<dbReference type="AlphaFoldDB" id="A0A1H7LNT6"/>
<organism evidence="3 4">
    <name type="scientific">Stigmatella aurantiaca</name>
    <dbReference type="NCBI Taxonomy" id="41"/>
    <lineage>
        <taxon>Bacteria</taxon>
        <taxon>Pseudomonadati</taxon>
        <taxon>Myxococcota</taxon>
        <taxon>Myxococcia</taxon>
        <taxon>Myxococcales</taxon>
        <taxon>Cystobacterineae</taxon>
        <taxon>Archangiaceae</taxon>
        <taxon>Stigmatella</taxon>
    </lineage>
</organism>
<dbReference type="EMBL" id="FOAP01000003">
    <property type="protein sequence ID" value="SEL00662.1"/>
    <property type="molecule type" value="Genomic_DNA"/>
</dbReference>
<feature type="region of interest" description="Disordered" evidence="1">
    <location>
        <begin position="18"/>
        <end position="71"/>
    </location>
</feature>
<feature type="chain" id="PRO_5010336595" evidence="2">
    <location>
        <begin position="23"/>
        <end position="71"/>
    </location>
</feature>
<dbReference type="RefSeq" id="WP_143101346.1">
    <property type="nucleotide sequence ID" value="NZ_FOAP01000003.1"/>
</dbReference>
<dbReference type="Proteomes" id="UP000182719">
    <property type="component" value="Unassembled WGS sequence"/>
</dbReference>
<evidence type="ECO:0000256" key="2">
    <source>
        <dbReference type="SAM" id="SignalP"/>
    </source>
</evidence>
<sequence>MRPLLILTALSWLCACSSDSSAPAPAPGGPPPEVPPGSSVEAPPAAQLDAELKPSAFQAGAGLPASLKPPP</sequence>
<feature type="signal peptide" evidence="2">
    <location>
        <begin position="1"/>
        <end position="22"/>
    </location>
</feature>
<proteinExistence type="predicted"/>
<name>A0A1H7LNT6_STIAU</name>
<accession>A0A1H7LNT6</accession>
<reference evidence="4" key="1">
    <citation type="submission" date="2016-10" db="EMBL/GenBank/DDBJ databases">
        <authorList>
            <person name="Varghese N."/>
            <person name="Submissions S."/>
        </authorList>
    </citation>
    <scope>NUCLEOTIDE SEQUENCE [LARGE SCALE GENOMIC DNA]</scope>
    <source>
        <strain evidence="4">DSM 17044</strain>
    </source>
</reference>
<evidence type="ECO:0000313" key="4">
    <source>
        <dbReference type="Proteomes" id="UP000182719"/>
    </source>
</evidence>
<keyword evidence="4" id="KW-1185">Reference proteome</keyword>
<protein>
    <submittedName>
        <fullName evidence="3">Uncharacterized protein</fullName>
    </submittedName>
</protein>